<dbReference type="STRING" id="313628.LNTAR_09369"/>
<evidence type="ECO:0000313" key="1">
    <source>
        <dbReference type="EMBL" id="EDM28769.1"/>
    </source>
</evidence>
<accession>A6DIB5</accession>
<protein>
    <recommendedName>
        <fullName evidence="3">Xylosidase/arabinosidase</fullName>
    </recommendedName>
</protein>
<reference evidence="1 2" key="1">
    <citation type="journal article" date="2010" name="J. Bacteriol.">
        <title>Genome sequence of Lentisphaera araneosa HTCC2155T, the type species of the order Lentisphaerales in the phylum Lentisphaerae.</title>
        <authorList>
            <person name="Thrash J.C."/>
            <person name="Cho J.C."/>
            <person name="Vergin K.L."/>
            <person name="Morris R.M."/>
            <person name="Giovannoni S.J."/>
        </authorList>
    </citation>
    <scope>NUCLEOTIDE SEQUENCE [LARGE SCALE GENOMIC DNA]</scope>
    <source>
        <strain evidence="1 2">HTCC2155</strain>
    </source>
</reference>
<name>A6DIB5_9BACT</name>
<dbReference type="RefSeq" id="WP_007277646.1">
    <property type="nucleotide sequence ID" value="NZ_ABCK01000004.1"/>
</dbReference>
<dbReference type="OrthoDB" id="9783748at2"/>
<organism evidence="1 2">
    <name type="scientific">Lentisphaera araneosa HTCC2155</name>
    <dbReference type="NCBI Taxonomy" id="313628"/>
    <lineage>
        <taxon>Bacteria</taxon>
        <taxon>Pseudomonadati</taxon>
        <taxon>Lentisphaerota</taxon>
        <taxon>Lentisphaeria</taxon>
        <taxon>Lentisphaerales</taxon>
        <taxon>Lentisphaeraceae</taxon>
        <taxon>Lentisphaera</taxon>
    </lineage>
</organism>
<dbReference type="EMBL" id="ABCK01000004">
    <property type="protein sequence ID" value="EDM28769.1"/>
    <property type="molecule type" value="Genomic_DNA"/>
</dbReference>
<dbReference type="eggNOG" id="COG2503">
    <property type="taxonomic scope" value="Bacteria"/>
</dbReference>
<dbReference type="CDD" id="cd11576">
    <property type="entry name" value="GH99_GH71_like_2"/>
    <property type="match status" value="1"/>
</dbReference>
<dbReference type="AlphaFoldDB" id="A6DIB5"/>
<comment type="caution">
    <text evidence="1">The sequence shown here is derived from an EMBL/GenBank/DDBJ whole genome shotgun (WGS) entry which is preliminary data.</text>
</comment>
<evidence type="ECO:0000313" key="2">
    <source>
        <dbReference type="Proteomes" id="UP000004947"/>
    </source>
</evidence>
<sequence>MRFIILLTSLSLMASCSSVDRIDSSSLKGKVMCGYQGWYRAPSDGSGLAWVHYRNQKSMYFWPGEAGIDYWPDMSELDEDEKFKTSFRYKNGEAGYVYSSHHPKTTARHFKWMQDYGIDGVFVQRFIMETTIDGDQEAILSGRAYNKVLENCRAGANQYGRTYAIMYDLTAMPANYLEKFKNDWRYLVDEMKITRDAGDKSYQEHNGKPVIALWGIGIDDGRAYGSKDVAELIDFFKNDPDYGGMTVMLGTSTGWRTGERDAGEIKEWEKVYSAADIISPWTVGRFGGQDAARRYAADTAKKDKQWCDQRKLEFMPVVFPGFCWANLKKGQPNANPGAFIDREDGKFLWAQYEALLKETGATMVYQAMFDELDEGTQIYKIDNNPPENDIPFKTYGDLPGDHYLWLVGEASKMVRGEIAHSKEMPARKTQISNK</sequence>
<dbReference type="Gene3D" id="3.20.20.80">
    <property type="entry name" value="Glycosidases"/>
    <property type="match status" value="1"/>
</dbReference>
<proteinExistence type="predicted"/>
<dbReference type="Proteomes" id="UP000004947">
    <property type="component" value="Unassembled WGS sequence"/>
</dbReference>
<keyword evidence="2" id="KW-1185">Reference proteome</keyword>
<gene>
    <name evidence="1" type="ORF">LNTAR_09369</name>
</gene>
<evidence type="ECO:0008006" key="3">
    <source>
        <dbReference type="Google" id="ProtNLM"/>
    </source>
</evidence>
<dbReference type="PROSITE" id="PS51257">
    <property type="entry name" value="PROKAR_LIPOPROTEIN"/>
    <property type="match status" value="1"/>
</dbReference>